<keyword evidence="3" id="KW-1185">Reference proteome</keyword>
<reference evidence="3" key="1">
    <citation type="submission" date="2017-03" db="EMBL/GenBank/DDBJ databases">
        <title>Genomes of endolithic fungi from Antarctica.</title>
        <authorList>
            <person name="Coleine C."/>
            <person name="Masonjones S."/>
            <person name="Stajich J.E."/>
        </authorList>
    </citation>
    <scope>NUCLEOTIDE SEQUENCE [LARGE SCALE GENOMIC DNA]</scope>
    <source>
        <strain evidence="3">CCFEE 5527</strain>
    </source>
</reference>
<evidence type="ECO:0000313" key="2">
    <source>
        <dbReference type="EMBL" id="OQO03688.1"/>
    </source>
</evidence>
<feature type="compositionally biased region" description="Basic residues" evidence="1">
    <location>
        <begin position="213"/>
        <end position="222"/>
    </location>
</feature>
<dbReference type="InParanoid" id="A0A1V8SXI5"/>
<comment type="caution">
    <text evidence="2">The sequence shown here is derived from an EMBL/GenBank/DDBJ whole genome shotgun (WGS) entry which is preliminary data.</text>
</comment>
<feature type="compositionally biased region" description="Basic residues" evidence="1">
    <location>
        <begin position="16"/>
        <end position="27"/>
    </location>
</feature>
<evidence type="ECO:0000313" key="3">
    <source>
        <dbReference type="Proteomes" id="UP000192596"/>
    </source>
</evidence>
<feature type="compositionally biased region" description="Basic and acidic residues" evidence="1">
    <location>
        <begin position="88"/>
        <end position="99"/>
    </location>
</feature>
<feature type="region of interest" description="Disordered" evidence="1">
    <location>
        <begin position="441"/>
        <end position="466"/>
    </location>
</feature>
<accession>A0A1V8SXI5</accession>
<dbReference type="STRING" id="1507870.A0A1V8SXI5"/>
<name>A0A1V8SXI5_9PEZI</name>
<dbReference type="Proteomes" id="UP000192596">
    <property type="component" value="Unassembled WGS sequence"/>
</dbReference>
<evidence type="ECO:0000256" key="1">
    <source>
        <dbReference type="SAM" id="MobiDB-lite"/>
    </source>
</evidence>
<sequence length="466" mass="50303">MSSPGNDSDGGTPRLNGRKSARGRQLKRWNPSEDQLLLLYIDSVCCVQGVALPWDEIGYAMEPREGEGQPLSGEAIKQHLAKVRSARIEEGLRVPEKPNRNQRRVPPPKSTLATPASGKSRGGVKIKTEPLATPSKPSRSTLLAPPTKAEEAAAAKLREKAARAATAKNKAAEKAVGRYATPRTPAKRGRQSRADVVSDDESDYQSDAPAKGQVKRLRKTPRKNYAEPAPAESDDDHDILADNGKAYTEESEDELPIRERFGHANSSKQAGRTSAATTDAPAFKVPTAPMAPPPQQTPNFTYPGDRPHFPFNINTNYALPNYNIGDADQYTASPSSYDLPTYGNNQHTPNNIYTPYHTPTLGHSSSDDAIFTPNTSMNSSFTNAGQQASFDFNNAIFGMAQTQGAGAGGMGSFFPQFDATLPRFGGENDGFGDIIDYEQEGEKGQDQQMGEGGEGGEGEAQIKYEI</sequence>
<dbReference type="EMBL" id="NAJO01000024">
    <property type="protein sequence ID" value="OQO03688.1"/>
    <property type="molecule type" value="Genomic_DNA"/>
</dbReference>
<feature type="region of interest" description="Disordered" evidence="1">
    <location>
        <begin position="1"/>
        <end position="28"/>
    </location>
</feature>
<organism evidence="2 3">
    <name type="scientific">Cryoendolithus antarcticus</name>
    <dbReference type="NCBI Taxonomy" id="1507870"/>
    <lineage>
        <taxon>Eukaryota</taxon>
        <taxon>Fungi</taxon>
        <taxon>Dikarya</taxon>
        <taxon>Ascomycota</taxon>
        <taxon>Pezizomycotina</taxon>
        <taxon>Dothideomycetes</taxon>
        <taxon>Dothideomycetidae</taxon>
        <taxon>Cladosporiales</taxon>
        <taxon>Cladosporiaceae</taxon>
        <taxon>Cryoendolithus</taxon>
    </lineage>
</organism>
<dbReference type="OrthoDB" id="3903267at2759"/>
<feature type="region of interest" description="Disordered" evidence="1">
    <location>
        <begin position="88"/>
        <end position="239"/>
    </location>
</feature>
<evidence type="ECO:0008006" key="4">
    <source>
        <dbReference type="Google" id="ProtNLM"/>
    </source>
</evidence>
<gene>
    <name evidence="2" type="ORF">B0A48_10353</name>
</gene>
<proteinExistence type="predicted"/>
<feature type="compositionally biased region" description="Basic and acidic residues" evidence="1">
    <location>
        <begin position="148"/>
        <end position="162"/>
    </location>
</feature>
<protein>
    <recommendedName>
        <fullName evidence="4">Myb-like domain-containing protein</fullName>
    </recommendedName>
</protein>
<dbReference type="AlphaFoldDB" id="A0A1V8SXI5"/>